<protein>
    <submittedName>
        <fullName evidence="1">Uncharacterized protein</fullName>
    </submittedName>
</protein>
<evidence type="ECO:0000313" key="2">
    <source>
        <dbReference type="Proteomes" id="UP000419138"/>
    </source>
</evidence>
<gene>
    <name evidence="1" type="ORF">FF041_22370</name>
</gene>
<keyword evidence="2" id="KW-1185">Reference proteome</keyword>
<dbReference type="AlphaFoldDB" id="A0A646KKS3"/>
<dbReference type="RefSeq" id="WP_153524404.1">
    <property type="nucleotide sequence ID" value="NZ_JBEPDZ010000038.1"/>
</dbReference>
<comment type="caution">
    <text evidence="1">The sequence shown here is derived from an EMBL/GenBank/DDBJ whole genome shotgun (WGS) entry which is preliminary data.</text>
</comment>
<organism evidence="1 2">
    <name type="scientific">Streptomyces jumonjinensis</name>
    <dbReference type="NCBI Taxonomy" id="1945"/>
    <lineage>
        <taxon>Bacteria</taxon>
        <taxon>Bacillati</taxon>
        <taxon>Actinomycetota</taxon>
        <taxon>Actinomycetes</taxon>
        <taxon>Kitasatosporales</taxon>
        <taxon>Streptomycetaceae</taxon>
        <taxon>Streptomyces</taxon>
    </lineage>
</organism>
<proteinExistence type="predicted"/>
<reference evidence="1 2" key="1">
    <citation type="submission" date="2019-05" db="EMBL/GenBank/DDBJ databases">
        <title>Comparative genomics and metabolomics analyses of clavulanic acid producing Streptomyces species provides insight into specialized metabolism and evolution of beta-lactam biosynthetic gene clusters.</title>
        <authorList>
            <person name="Moore M.A."/>
            <person name="Cruz-Morales P."/>
            <person name="Barona Gomez F."/>
            <person name="Kapil T."/>
        </authorList>
    </citation>
    <scope>NUCLEOTIDE SEQUENCE [LARGE SCALE GENOMIC DNA]</scope>
    <source>
        <strain evidence="1 2">NRRL 5741</strain>
    </source>
</reference>
<name>A0A646KKS3_STRJU</name>
<evidence type="ECO:0000313" key="1">
    <source>
        <dbReference type="EMBL" id="MQT02833.1"/>
    </source>
</evidence>
<dbReference type="EMBL" id="VCLA01000157">
    <property type="protein sequence ID" value="MQT02833.1"/>
    <property type="molecule type" value="Genomic_DNA"/>
</dbReference>
<accession>A0A646KKS3</accession>
<dbReference type="OrthoDB" id="3542456at2"/>
<sequence>MPRLTTERLALFGTLLATFGELHPACDHWVQGSKTASRKRLYGEDLVHADGSPATQDSTRPTMTTSTLGRRAVACHVASYTAVQLGATVAITRAFGYRITPAALLAGAAINASTHAAIDRGALLLWLAKKTNKTGYIEHCQAARVDDDGKATSELTGPGSAWMELDVLCTKSASAVRRREKSILRELELSEGALIGEPLIGLMVGDEVAQSRLQLKCQAITGGCERPQVVGAGQQGQKLEDLATVVTRDAQEIGGCQDRAADKVPAGEALQGAVNGLVGAVVLLRAQRGDQGAHRAGALGAINHVRKRNVSVVAAPGLVVGDGGVAVLDKVARGQQLLPPCIEVTERHNCSPSWLPAGPAAGSIWDITEDSFCGLLAGAR</sequence>
<dbReference type="Proteomes" id="UP000419138">
    <property type="component" value="Unassembled WGS sequence"/>
</dbReference>